<accession>A0A964FHQ3</accession>
<dbReference type="RefSeq" id="WP_229640890.1">
    <property type="nucleotide sequence ID" value="NZ_JADWDC010000029.1"/>
</dbReference>
<keyword evidence="2" id="KW-1185">Reference proteome</keyword>
<dbReference type="AlphaFoldDB" id="A0A964FHQ3"/>
<dbReference type="Proteomes" id="UP000729733">
    <property type="component" value="Unassembled WGS sequence"/>
</dbReference>
<proteinExistence type="predicted"/>
<dbReference type="EMBL" id="JADWDC010000029">
    <property type="protein sequence ID" value="MCC0177824.1"/>
    <property type="molecule type" value="Genomic_DNA"/>
</dbReference>
<sequence length="48" mass="6029">MNEFKDFSTRNIPRWQSNKMKQIIIDRWQEIWTVVETRNKTKKSDHTY</sequence>
<comment type="caution">
    <text evidence="1">The sequence shown here is derived from an EMBL/GenBank/DDBJ whole genome shotgun (WGS) entry which is preliminary data.</text>
</comment>
<protein>
    <submittedName>
        <fullName evidence="1">Uncharacterized protein</fullName>
    </submittedName>
</protein>
<gene>
    <name evidence="1" type="ORF">I4641_12635</name>
</gene>
<reference evidence="1" key="1">
    <citation type="journal article" date="2021" name="Antonie Van Leeuwenhoek">
        <title>Draft genome and description of Waterburya agarophytonicola gen. nov. sp. nov. (Pleurocapsales, Cyanobacteria): a seaweed symbiont.</title>
        <authorList>
            <person name="Bonthond G."/>
            <person name="Shalygin S."/>
            <person name="Bayer T."/>
            <person name="Weinberger F."/>
        </authorList>
    </citation>
    <scope>NUCLEOTIDE SEQUENCE</scope>
    <source>
        <strain evidence="1">KI4</strain>
    </source>
</reference>
<organism evidence="1 2">
    <name type="scientific">Waterburya agarophytonicola KI4</name>
    <dbReference type="NCBI Taxonomy" id="2874699"/>
    <lineage>
        <taxon>Bacteria</taxon>
        <taxon>Bacillati</taxon>
        <taxon>Cyanobacteriota</taxon>
        <taxon>Cyanophyceae</taxon>
        <taxon>Pleurocapsales</taxon>
        <taxon>Hyellaceae</taxon>
        <taxon>Waterburya</taxon>
        <taxon>Waterburya agarophytonicola</taxon>
    </lineage>
</organism>
<evidence type="ECO:0000313" key="1">
    <source>
        <dbReference type="EMBL" id="MCC0177824.1"/>
    </source>
</evidence>
<evidence type="ECO:0000313" key="2">
    <source>
        <dbReference type="Proteomes" id="UP000729733"/>
    </source>
</evidence>
<name>A0A964FHQ3_9CYAN</name>